<evidence type="ECO:0000313" key="2">
    <source>
        <dbReference type="EMBL" id="OGF85946.1"/>
    </source>
</evidence>
<dbReference type="SUPFAM" id="SSF53335">
    <property type="entry name" value="S-adenosyl-L-methionine-dependent methyltransferases"/>
    <property type="match status" value="1"/>
</dbReference>
<protein>
    <recommendedName>
        <fullName evidence="1">Methyltransferase domain-containing protein</fullName>
    </recommendedName>
</protein>
<dbReference type="Pfam" id="PF13649">
    <property type="entry name" value="Methyltransf_25"/>
    <property type="match status" value="1"/>
</dbReference>
<proteinExistence type="predicted"/>
<gene>
    <name evidence="2" type="ORF">A2Z63_02840</name>
</gene>
<reference evidence="2 3" key="1">
    <citation type="journal article" date="2016" name="Nat. Commun.">
        <title>Thousands of microbial genomes shed light on interconnected biogeochemical processes in an aquifer system.</title>
        <authorList>
            <person name="Anantharaman K."/>
            <person name="Brown C.T."/>
            <person name="Hug L.A."/>
            <person name="Sharon I."/>
            <person name="Castelle C.J."/>
            <person name="Probst A.J."/>
            <person name="Thomas B.C."/>
            <person name="Singh A."/>
            <person name="Wilkins M.J."/>
            <person name="Karaoz U."/>
            <person name="Brodie E.L."/>
            <person name="Williams K.H."/>
            <person name="Hubbard S.S."/>
            <person name="Banfield J.F."/>
        </authorList>
    </citation>
    <scope>NUCLEOTIDE SEQUENCE [LARGE SCALE GENOMIC DNA]</scope>
</reference>
<name>A0A1F5XDM8_9BACT</name>
<dbReference type="CDD" id="cd02440">
    <property type="entry name" value="AdoMet_MTases"/>
    <property type="match status" value="1"/>
</dbReference>
<dbReference type="InterPro" id="IPR041698">
    <property type="entry name" value="Methyltransf_25"/>
</dbReference>
<sequence>MSFITEAILRPKNIGAVAPSSKRLAKLMTENADLKHAKVVVELGPGTGVFTELILQEIPDSAVFMAIEQNEHFVTIMRAQYPTVDTIHGSAEHLKNYLKERGAESCDKILSGLPWASFDERLQRLLLSKIYESLSPDGVFLTFAYYPINHLPRGRTFKRQLRRYFKDIKKTRVVLNVPPAFVYICKR</sequence>
<dbReference type="AlphaFoldDB" id="A0A1F5XDM8"/>
<evidence type="ECO:0000313" key="3">
    <source>
        <dbReference type="Proteomes" id="UP000178405"/>
    </source>
</evidence>
<dbReference type="Proteomes" id="UP000178405">
    <property type="component" value="Unassembled WGS sequence"/>
</dbReference>
<feature type="domain" description="Methyltransferase" evidence="1">
    <location>
        <begin position="40"/>
        <end position="138"/>
    </location>
</feature>
<evidence type="ECO:0000259" key="1">
    <source>
        <dbReference type="Pfam" id="PF13649"/>
    </source>
</evidence>
<dbReference type="InterPro" id="IPR029063">
    <property type="entry name" value="SAM-dependent_MTases_sf"/>
</dbReference>
<accession>A0A1F5XDM8</accession>
<comment type="caution">
    <text evidence="2">The sequence shown here is derived from an EMBL/GenBank/DDBJ whole genome shotgun (WGS) entry which is preliminary data.</text>
</comment>
<organism evidence="2 3">
    <name type="scientific">Candidatus Giovannonibacteria bacterium RIFCSPLOWO2_02_44_8</name>
    <dbReference type="NCBI Taxonomy" id="1798355"/>
    <lineage>
        <taxon>Bacteria</taxon>
        <taxon>Candidatus Giovannoniibacteriota</taxon>
    </lineage>
</organism>
<dbReference type="EMBL" id="MFIH01000011">
    <property type="protein sequence ID" value="OGF85946.1"/>
    <property type="molecule type" value="Genomic_DNA"/>
</dbReference>
<dbReference type="Gene3D" id="3.40.50.150">
    <property type="entry name" value="Vaccinia Virus protein VP39"/>
    <property type="match status" value="1"/>
</dbReference>